<proteinExistence type="predicted"/>
<feature type="compositionally biased region" description="Basic and acidic residues" evidence="1">
    <location>
        <begin position="1"/>
        <end position="21"/>
    </location>
</feature>
<dbReference type="PATRIC" id="fig|517011.3.peg.2745"/>
<feature type="region of interest" description="Disordered" evidence="1">
    <location>
        <begin position="1"/>
        <end position="27"/>
    </location>
</feature>
<dbReference type="Proteomes" id="UP000051386">
    <property type="component" value="Unassembled WGS sequence"/>
</dbReference>
<sequence>MGKQSDAKRNEKLKERQRRAEAAAARSSGVNSNVAAFFKAYDSEPNVIAELLDESGGALAHVEGSADGENWTIVVMGEATAGTDDEFLALGLLLGMAIDDRAAEGESFIQFSPWLVEQIEESCDSRGADPDQFLRSLLPVDKRDAALPPVRIL</sequence>
<organism evidence="2 3">
    <name type="scientific">Stenotrophomonas chelatiphaga</name>
    <dbReference type="NCBI Taxonomy" id="517011"/>
    <lineage>
        <taxon>Bacteria</taxon>
        <taxon>Pseudomonadati</taxon>
        <taxon>Pseudomonadota</taxon>
        <taxon>Gammaproteobacteria</taxon>
        <taxon>Lysobacterales</taxon>
        <taxon>Lysobacteraceae</taxon>
        <taxon>Stenotrophomonas</taxon>
    </lineage>
</organism>
<dbReference type="EMBL" id="LDJK01000068">
    <property type="protein sequence ID" value="KRG72733.1"/>
    <property type="molecule type" value="Genomic_DNA"/>
</dbReference>
<comment type="caution">
    <text evidence="2">The sequence shown here is derived from an EMBL/GenBank/DDBJ whole genome shotgun (WGS) entry which is preliminary data.</text>
</comment>
<name>A0A0R0CSA9_9GAMM</name>
<evidence type="ECO:0000313" key="2">
    <source>
        <dbReference type="EMBL" id="KRG72733.1"/>
    </source>
</evidence>
<protein>
    <submittedName>
        <fullName evidence="2">Uncharacterized protein</fullName>
    </submittedName>
</protein>
<gene>
    <name evidence="2" type="ORF">ABB28_14115</name>
</gene>
<accession>A0A0R0CSA9</accession>
<keyword evidence="3" id="KW-1185">Reference proteome</keyword>
<dbReference type="AlphaFoldDB" id="A0A0R0CSA9"/>
<evidence type="ECO:0000256" key="1">
    <source>
        <dbReference type="SAM" id="MobiDB-lite"/>
    </source>
</evidence>
<dbReference type="RefSeq" id="WP_057509222.1">
    <property type="nucleotide sequence ID" value="NZ_LDJK01000068.1"/>
</dbReference>
<reference evidence="2 3" key="1">
    <citation type="submission" date="2015-05" db="EMBL/GenBank/DDBJ databases">
        <title>Genome sequencing and analysis of members of genus Stenotrophomonas.</title>
        <authorList>
            <person name="Patil P.P."/>
            <person name="Midha S."/>
            <person name="Patil P.B."/>
        </authorList>
    </citation>
    <scope>NUCLEOTIDE SEQUENCE [LARGE SCALE GENOMIC DNA]</scope>
    <source>
        <strain evidence="2 3">DSM 21508</strain>
    </source>
</reference>
<evidence type="ECO:0000313" key="3">
    <source>
        <dbReference type="Proteomes" id="UP000051386"/>
    </source>
</evidence>